<evidence type="ECO:0000313" key="1">
    <source>
        <dbReference type="EMBL" id="MBA4644333.1"/>
    </source>
</evidence>
<organism evidence="1">
    <name type="scientific">Opuntia streptacantha</name>
    <name type="common">Prickly pear cactus</name>
    <name type="synonym">Opuntia cardona</name>
    <dbReference type="NCBI Taxonomy" id="393608"/>
    <lineage>
        <taxon>Eukaryota</taxon>
        <taxon>Viridiplantae</taxon>
        <taxon>Streptophyta</taxon>
        <taxon>Embryophyta</taxon>
        <taxon>Tracheophyta</taxon>
        <taxon>Spermatophyta</taxon>
        <taxon>Magnoliopsida</taxon>
        <taxon>eudicotyledons</taxon>
        <taxon>Gunneridae</taxon>
        <taxon>Pentapetalae</taxon>
        <taxon>Caryophyllales</taxon>
        <taxon>Cactineae</taxon>
        <taxon>Cactaceae</taxon>
        <taxon>Opuntioideae</taxon>
        <taxon>Opuntia</taxon>
    </lineage>
</organism>
<sequence>MEFHIPLQCHCHSLVDHLYLSFSKGAQFSTQPIKVSLGPSSDLLHTSEIKYFHACMYRYILSEPELVQHLLLCNNLGIHKQPKIFGILGFEKWLTHLKNTEANFSSVSVCIFLLCST</sequence>
<name>A0A7C8ZKH9_OPUST</name>
<dbReference type="AlphaFoldDB" id="A0A7C8ZKH9"/>
<proteinExistence type="predicted"/>
<protein>
    <submittedName>
        <fullName evidence="1">Uncharacterized protein</fullName>
    </submittedName>
</protein>
<accession>A0A7C8ZKH9</accession>
<dbReference type="EMBL" id="GISG01137936">
    <property type="protein sequence ID" value="MBA4644333.1"/>
    <property type="molecule type" value="Transcribed_RNA"/>
</dbReference>
<reference evidence="1" key="1">
    <citation type="journal article" date="2013" name="J. Plant Res.">
        <title>Effect of fungi and light on seed germination of three Opuntia species from semiarid lands of central Mexico.</title>
        <authorList>
            <person name="Delgado-Sanchez P."/>
            <person name="Jimenez-Bremont J.F."/>
            <person name="Guerrero-Gonzalez Mde L."/>
            <person name="Flores J."/>
        </authorList>
    </citation>
    <scope>NUCLEOTIDE SEQUENCE</scope>
    <source>
        <tissue evidence="1">Cladode</tissue>
    </source>
</reference>
<reference evidence="1" key="2">
    <citation type="submission" date="2020-07" db="EMBL/GenBank/DDBJ databases">
        <authorList>
            <person name="Vera ALvarez R."/>
            <person name="Arias-Moreno D.M."/>
            <person name="Jimenez-Jacinto V."/>
            <person name="Jimenez-Bremont J.F."/>
            <person name="Swaminathan K."/>
            <person name="Moose S.P."/>
            <person name="Guerrero-Gonzalez M.L."/>
            <person name="Marino-Ramirez L."/>
            <person name="Landsman D."/>
            <person name="Rodriguez-Kessler M."/>
            <person name="Delgado-Sanchez P."/>
        </authorList>
    </citation>
    <scope>NUCLEOTIDE SEQUENCE</scope>
    <source>
        <tissue evidence="1">Cladode</tissue>
    </source>
</reference>